<feature type="transmembrane region" description="Helical" evidence="1">
    <location>
        <begin position="201"/>
        <end position="224"/>
    </location>
</feature>
<name>A0A2M7RJ04_9BACT</name>
<sequence>MILIRRIAIIFSIIVIGGLFEFLLWKPEWYYVFISLLEILIISLLFWLSWKKIEIKEACSLIITPFFFLGFSFVFIFFMEGSLLEQLVILTIVFLWWTFIENVFLFFYQPVRYQPYSLENITSYLNLITVFLVSSSLHSFIIFLGFSGALSLLLIFLITLLLVLQMIVINKISIKKNFGLIITLALMIAELFWVTKFLPSSYLVNGLIIAISYYLLTGIIRHWFLESLDKKVLKRYLGISGTLFLLIVLSARWI</sequence>
<feature type="transmembrane region" description="Helical" evidence="1">
    <location>
        <begin position="31"/>
        <end position="50"/>
    </location>
</feature>
<feature type="transmembrane region" description="Helical" evidence="1">
    <location>
        <begin position="149"/>
        <end position="169"/>
    </location>
</feature>
<feature type="transmembrane region" description="Helical" evidence="1">
    <location>
        <begin position="121"/>
        <end position="143"/>
    </location>
</feature>
<keyword evidence="1" id="KW-1133">Transmembrane helix</keyword>
<feature type="transmembrane region" description="Helical" evidence="1">
    <location>
        <begin position="178"/>
        <end position="195"/>
    </location>
</feature>
<evidence type="ECO:0000313" key="3">
    <source>
        <dbReference type="Proteomes" id="UP000230779"/>
    </source>
</evidence>
<dbReference type="Proteomes" id="UP000230779">
    <property type="component" value="Unassembled WGS sequence"/>
</dbReference>
<feature type="transmembrane region" description="Helical" evidence="1">
    <location>
        <begin position="62"/>
        <end position="81"/>
    </location>
</feature>
<protein>
    <submittedName>
        <fullName evidence="2">Uncharacterized protein</fullName>
    </submittedName>
</protein>
<organism evidence="2 3">
    <name type="scientific">Candidatus Kerfeldbacteria bacterium CG_4_10_14_0_8_um_filter_42_10</name>
    <dbReference type="NCBI Taxonomy" id="2014248"/>
    <lineage>
        <taxon>Bacteria</taxon>
        <taxon>Candidatus Kerfeldiibacteriota</taxon>
    </lineage>
</organism>
<gene>
    <name evidence="2" type="ORF">COY66_03425</name>
</gene>
<proteinExistence type="predicted"/>
<feature type="transmembrane region" description="Helical" evidence="1">
    <location>
        <begin position="7"/>
        <end position="25"/>
    </location>
</feature>
<keyword evidence="1" id="KW-0812">Transmembrane</keyword>
<feature type="transmembrane region" description="Helical" evidence="1">
    <location>
        <begin position="236"/>
        <end position="253"/>
    </location>
</feature>
<evidence type="ECO:0000256" key="1">
    <source>
        <dbReference type="SAM" id="Phobius"/>
    </source>
</evidence>
<feature type="transmembrane region" description="Helical" evidence="1">
    <location>
        <begin position="87"/>
        <end position="109"/>
    </location>
</feature>
<comment type="caution">
    <text evidence="2">The sequence shown here is derived from an EMBL/GenBank/DDBJ whole genome shotgun (WGS) entry which is preliminary data.</text>
</comment>
<reference evidence="2 3" key="1">
    <citation type="submission" date="2017-09" db="EMBL/GenBank/DDBJ databases">
        <title>Depth-based differentiation of microbial function through sediment-hosted aquifers and enrichment of novel symbionts in the deep terrestrial subsurface.</title>
        <authorList>
            <person name="Probst A.J."/>
            <person name="Ladd B."/>
            <person name="Jarett J.K."/>
            <person name="Geller-Mcgrath D.E."/>
            <person name="Sieber C.M."/>
            <person name="Emerson J.B."/>
            <person name="Anantharaman K."/>
            <person name="Thomas B.C."/>
            <person name="Malmstrom R."/>
            <person name="Stieglmeier M."/>
            <person name="Klingl A."/>
            <person name="Woyke T."/>
            <person name="Ryan C.M."/>
            <person name="Banfield J.F."/>
        </authorList>
    </citation>
    <scope>NUCLEOTIDE SEQUENCE [LARGE SCALE GENOMIC DNA]</scope>
    <source>
        <strain evidence="2">CG_4_10_14_0_8_um_filter_42_10</strain>
    </source>
</reference>
<keyword evidence="1" id="KW-0472">Membrane</keyword>
<accession>A0A2M7RJ04</accession>
<dbReference type="AlphaFoldDB" id="A0A2M7RJ04"/>
<dbReference type="EMBL" id="PFMD01000036">
    <property type="protein sequence ID" value="PIY96694.1"/>
    <property type="molecule type" value="Genomic_DNA"/>
</dbReference>
<evidence type="ECO:0000313" key="2">
    <source>
        <dbReference type="EMBL" id="PIY96694.1"/>
    </source>
</evidence>